<feature type="region of interest" description="Disordered" evidence="1">
    <location>
        <begin position="1"/>
        <end position="34"/>
    </location>
</feature>
<evidence type="ECO:0000256" key="1">
    <source>
        <dbReference type="SAM" id="MobiDB-lite"/>
    </source>
</evidence>
<reference evidence="2" key="2">
    <citation type="submission" date="2018-05" db="EMBL/GenBank/DDBJ databases">
        <title>OmerRS3 (Oryza meridionalis Reference Sequence Version 3).</title>
        <authorList>
            <person name="Zhang J."/>
            <person name="Kudrna D."/>
            <person name="Lee S."/>
            <person name="Talag J."/>
            <person name="Welchert J."/>
            <person name="Wing R.A."/>
        </authorList>
    </citation>
    <scope>NUCLEOTIDE SEQUENCE [LARGE SCALE GENOMIC DNA]</scope>
    <source>
        <strain evidence="2">cv. OR44</strain>
    </source>
</reference>
<protein>
    <submittedName>
        <fullName evidence="2">Uncharacterized protein</fullName>
    </submittedName>
</protein>
<name>A0A0E0F1F4_9ORYZ</name>
<dbReference type="EnsemblPlants" id="OMERI11G00640.1">
    <property type="protein sequence ID" value="OMERI11G00640.1"/>
    <property type="gene ID" value="OMERI11G00640"/>
</dbReference>
<dbReference type="Gramene" id="OMERI11G00640.1">
    <property type="protein sequence ID" value="OMERI11G00640.1"/>
    <property type="gene ID" value="OMERI11G00640"/>
</dbReference>
<sequence length="64" mass="7516">MHEEEKQYSKSSGLKGHSVKMRDGEKSPRDKIQMKYEEVRRSIVEEEKDPELGIIVRGKGKYSY</sequence>
<dbReference type="Proteomes" id="UP000008021">
    <property type="component" value="Chromosome 11"/>
</dbReference>
<evidence type="ECO:0000313" key="2">
    <source>
        <dbReference type="EnsemblPlants" id="OMERI11G00640.1"/>
    </source>
</evidence>
<evidence type="ECO:0000313" key="3">
    <source>
        <dbReference type="Proteomes" id="UP000008021"/>
    </source>
</evidence>
<reference evidence="2" key="1">
    <citation type="submission" date="2015-04" db="UniProtKB">
        <authorList>
            <consortium name="EnsemblPlants"/>
        </authorList>
    </citation>
    <scope>IDENTIFICATION</scope>
</reference>
<proteinExistence type="predicted"/>
<feature type="compositionally biased region" description="Basic and acidic residues" evidence="1">
    <location>
        <begin position="20"/>
        <end position="34"/>
    </location>
</feature>
<dbReference type="HOGENOM" id="CLU_2871456_0_0_1"/>
<accession>A0A0E0F1F4</accession>
<dbReference type="AlphaFoldDB" id="A0A0E0F1F4"/>
<organism evidence="2">
    <name type="scientific">Oryza meridionalis</name>
    <dbReference type="NCBI Taxonomy" id="40149"/>
    <lineage>
        <taxon>Eukaryota</taxon>
        <taxon>Viridiplantae</taxon>
        <taxon>Streptophyta</taxon>
        <taxon>Embryophyta</taxon>
        <taxon>Tracheophyta</taxon>
        <taxon>Spermatophyta</taxon>
        <taxon>Magnoliopsida</taxon>
        <taxon>Liliopsida</taxon>
        <taxon>Poales</taxon>
        <taxon>Poaceae</taxon>
        <taxon>BOP clade</taxon>
        <taxon>Oryzoideae</taxon>
        <taxon>Oryzeae</taxon>
        <taxon>Oryzinae</taxon>
        <taxon>Oryza</taxon>
    </lineage>
</organism>
<keyword evidence="3" id="KW-1185">Reference proteome</keyword>